<dbReference type="EMBL" id="LR216287">
    <property type="protein sequence ID" value="VFJ13805.1"/>
    <property type="molecule type" value="Genomic_DNA"/>
</dbReference>
<dbReference type="PANTHER" id="PTHR33643">
    <property type="entry name" value="UREASE ACCESSORY PROTEIN D"/>
    <property type="match status" value="1"/>
</dbReference>
<dbReference type="OrthoDB" id="10701at2157"/>
<dbReference type="KEGG" id="nfn:NFRAN_1483"/>
<sequence>MSVYNLSYCTPDKIPSEVLNYDSTLEQMGVGKSGKLGILQLKLENDPIIHKTTIKYQHYKVPLCIKRAMYLEETCPEMAYIYIISPSGGILQGDRFRMDISLSNSAKSHVTTQSATRIYKMNKNFGTQIINLNVDKDCYLEYIPDQIIPFRDSRFYQVSNIKVHDEATCIYSEILTPGRVASNESFEYDICYMKVKSVNQYDKLRLIDIAKIEPKRENVKSFGILNNYDVLGSVYILTPKDKLNNIQSEILESLSKTKSVIGGCTKLPNENGVLVRMLGSFVEDIRNLIYSIVGILRRNVLNISFSGMRKI</sequence>
<proteinExistence type="inferred from homology"/>
<evidence type="ECO:0000256" key="1">
    <source>
        <dbReference type="ARBA" id="ARBA00007177"/>
    </source>
</evidence>
<dbReference type="GO" id="GO:0005737">
    <property type="term" value="C:cytoplasm"/>
    <property type="evidence" value="ECO:0007669"/>
    <property type="project" value="UniProtKB-SubCell"/>
</dbReference>
<evidence type="ECO:0000313" key="4">
    <source>
        <dbReference type="EMBL" id="VFJ13805.1"/>
    </source>
</evidence>
<dbReference type="GeneID" id="39420837"/>
<dbReference type="Proteomes" id="UP000294299">
    <property type="component" value="Chromosome NFRAN"/>
</dbReference>
<dbReference type="InterPro" id="IPR002669">
    <property type="entry name" value="UreD"/>
</dbReference>
<dbReference type="HAMAP" id="MF_01384">
    <property type="entry name" value="UreD"/>
    <property type="match status" value="1"/>
</dbReference>
<dbReference type="PANTHER" id="PTHR33643:SF1">
    <property type="entry name" value="UREASE ACCESSORY PROTEIN D"/>
    <property type="match status" value="1"/>
</dbReference>
<keyword evidence="3" id="KW-0996">Nickel insertion</keyword>
<keyword evidence="5" id="KW-1185">Reference proteome</keyword>
<dbReference type="GO" id="GO:0016151">
    <property type="term" value="F:nickel cation binding"/>
    <property type="evidence" value="ECO:0007669"/>
    <property type="project" value="UniProtKB-UniRule"/>
</dbReference>
<comment type="similarity">
    <text evidence="1 3">Belongs to the UreD family.</text>
</comment>
<protein>
    <recommendedName>
        <fullName evidence="3">Urease accessory protein UreD</fullName>
    </recommendedName>
</protein>
<comment type="function">
    <text evidence="3">Required for maturation of urease via the functional incorporation of the urease nickel metallocenter.</text>
</comment>
<comment type="subcellular location">
    <subcellularLocation>
        <location evidence="3">Cytoplasm</location>
    </subcellularLocation>
</comment>
<evidence type="ECO:0000313" key="5">
    <source>
        <dbReference type="Proteomes" id="UP000294299"/>
    </source>
</evidence>
<evidence type="ECO:0000256" key="3">
    <source>
        <dbReference type="HAMAP-Rule" id="MF_01384"/>
    </source>
</evidence>
<dbReference type="Pfam" id="PF01774">
    <property type="entry name" value="UreD"/>
    <property type="match status" value="1"/>
</dbReference>
<reference evidence="4 5" key="1">
    <citation type="submission" date="2019-02" db="EMBL/GenBank/DDBJ databases">
        <authorList>
            <person name="Lehtovirta-Morley E L."/>
        </authorList>
    </citation>
    <scope>NUCLEOTIDE SEQUENCE [LARGE SCALE GENOMIC DNA]</scope>
    <source>
        <strain evidence="4">NFRAN1</strain>
    </source>
</reference>
<keyword evidence="2 3" id="KW-0143">Chaperone</keyword>
<organism evidence="4 5">
    <name type="scientific">Candidatus Nitrosocosmicus franklandianus</name>
    <dbReference type="NCBI Taxonomy" id="1798806"/>
    <lineage>
        <taxon>Archaea</taxon>
        <taxon>Nitrososphaerota</taxon>
        <taxon>Nitrososphaeria</taxon>
        <taxon>Nitrososphaerales</taxon>
        <taxon>Nitrososphaeraceae</taxon>
        <taxon>Candidatus Nitrosocosmicus</taxon>
    </lineage>
</organism>
<name>A0A484ICN9_9ARCH</name>
<keyword evidence="3" id="KW-0963">Cytoplasm</keyword>
<evidence type="ECO:0000256" key="2">
    <source>
        <dbReference type="ARBA" id="ARBA00023186"/>
    </source>
</evidence>
<accession>A0A484ICN9</accession>
<dbReference type="AlphaFoldDB" id="A0A484ICN9"/>
<dbReference type="RefSeq" id="WP_197731142.1">
    <property type="nucleotide sequence ID" value="NZ_LR216287.1"/>
</dbReference>
<comment type="subunit">
    <text evidence="3">UreD, UreF and UreG form a complex that acts as a GTP-hydrolysis-dependent molecular chaperone, activating the urease apoprotein by helping to assemble the nickel containing metallocenter of UreC. The UreE protein probably delivers the nickel.</text>
</comment>
<gene>
    <name evidence="3 4" type="primary">ureD</name>
    <name evidence="4" type="ORF">NFRAN_1483</name>
</gene>